<dbReference type="Proteomes" id="UP000094379">
    <property type="component" value="Unassembled WGS sequence"/>
</dbReference>
<evidence type="ECO:0000256" key="7">
    <source>
        <dbReference type="ARBA" id="ARBA00023077"/>
    </source>
</evidence>
<evidence type="ECO:0000256" key="13">
    <source>
        <dbReference type="SAM" id="SignalP"/>
    </source>
</evidence>
<keyword evidence="5 11" id="KW-0812">Transmembrane</keyword>
<keyword evidence="10 11" id="KW-0998">Cell outer membrane</keyword>
<dbReference type="Pfam" id="PF07715">
    <property type="entry name" value="Plug"/>
    <property type="match status" value="1"/>
</dbReference>
<dbReference type="AlphaFoldDB" id="A0A1E3GQ69"/>
<dbReference type="RefSeq" id="WP_069296528.1">
    <property type="nucleotide sequence ID" value="NZ_MCRI01000026.1"/>
</dbReference>
<keyword evidence="6 13" id="KW-0732">Signal</keyword>
<dbReference type="EMBL" id="MCRI01000026">
    <property type="protein sequence ID" value="ODN66167.1"/>
    <property type="molecule type" value="Genomic_DNA"/>
</dbReference>
<name>A0A1E3GQ69_9GAMM</name>
<comment type="caution">
    <text evidence="16">The sequence shown here is derived from an EMBL/GenBank/DDBJ whole genome shotgun (WGS) entry which is preliminary data.</text>
</comment>
<dbReference type="Pfam" id="PF00593">
    <property type="entry name" value="TonB_dep_Rec_b-barrel"/>
    <property type="match status" value="1"/>
</dbReference>
<feature type="signal peptide" evidence="13">
    <location>
        <begin position="1"/>
        <end position="26"/>
    </location>
</feature>
<keyword evidence="4 11" id="KW-1134">Transmembrane beta strand</keyword>
<gene>
    <name evidence="16" type="primary">cirA</name>
    <name evidence="16" type="ORF">A9E74_02116</name>
</gene>
<evidence type="ECO:0000259" key="14">
    <source>
        <dbReference type="Pfam" id="PF00593"/>
    </source>
</evidence>
<dbReference type="PANTHER" id="PTHR30069">
    <property type="entry name" value="TONB-DEPENDENT OUTER MEMBRANE RECEPTOR"/>
    <property type="match status" value="1"/>
</dbReference>
<dbReference type="CDD" id="cd01347">
    <property type="entry name" value="ligand_gated_channel"/>
    <property type="match status" value="1"/>
</dbReference>
<evidence type="ECO:0000256" key="9">
    <source>
        <dbReference type="ARBA" id="ARBA00023170"/>
    </source>
</evidence>
<evidence type="ECO:0000256" key="8">
    <source>
        <dbReference type="ARBA" id="ARBA00023136"/>
    </source>
</evidence>
<dbReference type="InterPro" id="IPR037066">
    <property type="entry name" value="Plug_dom_sf"/>
</dbReference>
<evidence type="ECO:0000256" key="5">
    <source>
        <dbReference type="ARBA" id="ARBA00022692"/>
    </source>
</evidence>
<reference evidence="16 17" key="1">
    <citation type="submission" date="2016-07" db="EMBL/GenBank/DDBJ databases">
        <title>Draft Genome Sequence of Methylophaga muralis Bur 1.</title>
        <authorList>
            <person name="Vasilenko O.V."/>
            <person name="Doronina N.V."/>
            <person name="Shmareva M.N."/>
            <person name="Tarlachkov S.V."/>
            <person name="Mustakhimov I."/>
            <person name="Trotsenko Y.A."/>
        </authorList>
    </citation>
    <scope>NUCLEOTIDE SEQUENCE [LARGE SCALE GENOMIC DNA]</scope>
    <source>
        <strain evidence="16 17">Bur 1</strain>
    </source>
</reference>
<evidence type="ECO:0000256" key="6">
    <source>
        <dbReference type="ARBA" id="ARBA00022729"/>
    </source>
</evidence>
<dbReference type="InterPro" id="IPR036942">
    <property type="entry name" value="Beta-barrel_TonB_sf"/>
</dbReference>
<dbReference type="GO" id="GO:0044718">
    <property type="term" value="P:siderophore transmembrane transport"/>
    <property type="evidence" value="ECO:0007669"/>
    <property type="project" value="TreeGrafter"/>
</dbReference>
<evidence type="ECO:0000256" key="4">
    <source>
        <dbReference type="ARBA" id="ARBA00022452"/>
    </source>
</evidence>
<evidence type="ECO:0000256" key="2">
    <source>
        <dbReference type="ARBA" id="ARBA00008143"/>
    </source>
</evidence>
<feature type="domain" description="TonB-dependent receptor plug" evidence="15">
    <location>
        <begin position="49"/>
        <end position="156"/>
    </location>
</feature>
<comment type="similarity">
    <text evidence="2">Belongs to the TonB-dependent receptor family. Hemoglobin/haptoglobin binding protein subfamily.</text>
</comment>
<evidence type="ECO:0000256" key="11">
    <source>
        <dbReference type="PROSITE-ProRule" id="PRU01360"/>
    </source>
</evidence>
<evidence type="ECO:0000313" key="16">
    <source>
        <dbReference type="EMBL" id="ODN66167.1"/>
    </source>
</evidence>
<evidence type="ECO:0000256" key="1">
    <source>
        <dbReference type="ARBA" id="ARBA00004571"/>
    </source>
</evidence>
<comment type="subcellular location">
    <subcellularLocation>
        <location evidence="1 11">Cell outer membrane</location>
        <topology evidence="1 11">Multi-pass membrane protein</topology>
    </subcellularLocation>
</comment>
<evidence type="ECO:0000313" key="17">
    <source>
        <dbReference type="Proteomes" id="UP000094379"/>
    </source>
</evidence>
<dbReference type="SUPFAM" id="SSF56935">
    <property type="entry name" value="Porins"/>
    <property type="match status" value="1"/>
</dbReference>
<organism evidence="16 17">
    <name type="scientific">Methylophaga muralis</name>
    <dbReference type="NCBI Taxonomy" id="291169"/>
    <lineage>
        <taxon>Bacteria</taxon>
        <taxon>Pseudomonadati</taxon>
        <taxon>Pseudomonadota</taxon>
        <taxon>Gammaproteobacteria</taxon>
        <taxon>Thiotrichales</taxon>
        <taxon>Piscirickettsiaceae</taxon>
        <taxon>Methylophaga</taxon>
    </lineage>
</organism>
<dbReference type="GO" id="GO:0015344">
    <property type="term" value="F:siderophore uptake transmembrane transporter activity"/>
    <property type="evidence" value="ECO:0007669"/>
    <property type="project" value="TreeGrafter"/>
</dbReference>
<evidence type="ECO:0000256" key="10">
    <source>
        <dbReference type="ARBA" id="ARBA00023237"/>
    </source>
</evidence>
<proteinExistence type="inferred from homology"/>
<evidence type="ECO:0000256" key="3">
    <source>
        <dbReference type="ARBA" id="ARBA00022448"/>
    </source>
</evidence>
<dbReference type="PANTHER" id="PTHR30069:SF29">
    <property type="entry name" value="HEMOGLOBIN AND HEMOGLOBIN-HAPTOGLOBIN-BINDING PROTEIN 1-RELATED"/>
    <property type="match status" value="1"/>
</dbReference>
<dbReference type="STRING" id="291169.A9E74_02116"/>
<dbReference type="GO" id="GO:0009279">
    <property type="term" value="C:cell outer membrane"/>
    <property type="evidence" value="ECO:0007669"/>
    <property type="project" value="UniProtKB-SubCell"/>
</dbReference>
<dbReference type="InterPro" id="IPR012910">
    <property type="entry name" value="Plug_dom"/>
</dbReference>
<protein>
    <submittedName>
        <fullName evidence="16">Colicin I receptor</fullName>
    </submittedName>
</protein>
<keyword evidence="3 11" id="KW-0813">Transport</keyword>
<dbReference type="InterPro" id="IPR000531">
    <property type="entry name" value="Beta-barrel_TonB"/>
</dbReference>
<dbReference type="PATRIC" id="fig|291169.3.peg.2128"/>
<sequence>MKVKRLAPVYYASMTMMILHSPLVEAQQEASVMNLDEMIVTTSGRSETLNKVTTTIQVISEDKIRRSSARSVTDLLAENAVGFFSEWTPAQTSINIRGGATDGQGRDFRSQTLVLVNGRRAGTANISKLSLGDVSRIEIIRGPASVAYGSQAMGGVINIITRNGSNTTGSSINLSGGSWSLKQGHAHTAYQGENADFYFGLGASERDDYDSGRGSKETMHNTAWERRSALVAAGLDVNDFHRFDLTLRTDGIYNAGFRGSSWSPEGDEDRKNHSIDFIYDGQNPTGDLAWNAHAYIVRDVDHFNWENRTFLKLDNERVLDIYGLRLLTEWNATQTTEVRIGADLEYSELRNDRLNTLRSNGQTVRAAPYDNDQDERVGALWGEVIQTVFNDRLTLRAGGRYTDGKTTLQPTKGLDLIKSSENYEEFTHSFGAAYRLTDQVKLRTGYATGFRAPTATELAADFETFGGSQIIGNPNLDNETNQQLEVGLSFSNNWLFSDIAVFDNRISDRITSRPTADGRSTYENNADEIELKGIDLQLEANLSSLLQTDMNWRVFANGSYHFHMRDKGTPDTLNTDRIQRIYKYQAGIGTVVSQNKWELNLTGILRGPVWYDTEERLLSPLAESSRDYVHKKSAFWVWNLRGSYQLSNNLQLFAGINNLLDKNEHPLFIALNKTPYISDPAFSSGGRGNSMPGRELYAGLKLDF</sequence>
<feature type="domain" description="TonB-dependent receptor-like beta-barrel" evidence="14">
    <location>
        <begin position="222"/>
        <end position="659"/>
    </location>
</feature>
<dbReference type="InterPro" id="IPR039426">
    <property type="entry name" value="TonB-dep_rcpt-like"/>
</dbReference>
<dbReference type="PROSITE" id="PS52016">
    <property type="entry name" value="TONB_DEPENDENT_REC_3"/>
    <property type="match status" value="1"/>
</dbReference>
<dbReference type="Gene3D" id="2.170.130.10">
    <property type="entry name" value="TonB-dependent receptor, plug domain"/>
    <property type="match status" value="1"/>
</dbReference>
<keyword evidence="7 12" id="KW-0798">TonB box</keyword>
<keyword evidence="8 11" id="KW-0472">Membrane</keyword>
<keyword evidence="9 16" id="KW-0675">Receptor</keyword>
<accession>A0A1E3GQ69</accession>
<evidence type="ECO:0000259" key="15">
    <source>
        <dbReference type="Pfam" id="PF07715"/>
    </source>
</evidence>
<dbReference type="Gene3D" id="2.40.170.20">
    <property type="entry name" value="TonB-dependent receptor, beta-barrel domain"/>
    <property type="match status" value="1"/>
</dbReference>
<feature type="chain" id="PRO_5009128545" evidence="13">
    <location>
        <begin position="27"/>
        <end position="704"/>
    </location>
</feature>
<keyword evidence="17" id="KW-1185">Reference proteome</keyword>
<evidence type="ECO:0000256" key="12">
    <source>
        <dbReference type="RuleBase" id="RU003357"/>
    </source>
</evidence>